<keyword evidence="1" id="KW-0732">Signal</keyword>
<evidence type="ECO:0000313" key="3">
    <source>
        <dbReference type="Proteomes" id="UP000050277"/>
    </source>
</evidence>
<evidence type="ECO:0000256" key="1">
    <source>
        <dbReference type="SAM" id="SignalP"/>
    </source>
</evidence>
<comment type="caution">
    <text evidence="2">The sequence shown here is derived from an EMBL/GenBank/DDBJ whole genome shotgun (WGS) entry which is preliminary data.</text>
</comment>
<protein>
    <submittedName>
        <fullName evidence="2">Uncharacterized protein</fullName>
    </submittedName>
</protein>
<organism evidence="2 3">
    <name type="scientific">Herpetosiphon geysericola</name>
    <dbReference type="NCBI Taxonomy" id="70996"/>
    <lineage>
        <taxon>Bacteria</taxon>
        <taxon>Bacillati</taxon>
        <taxon>Chloroflexota</taxon>
        <taxon>Chloroflexia</taxon>
        <taxon>Herpetosiphonales</taxon>
        <taxon>Herpetosiphonaceae</taxon>
        <taxon>Herpetosiphon</taxon>
    </lineage>
</organism>
<accession>A0A0P6XF33</accession>
<feature type="chain" id="PRO_5006133018" evidence="1">
    <location>
        <begin position="24"/>
        <end position="319"/>
    </location>
</feature>
<proteinExistence type="predicted"/>
<keyword evidence="3" id="KW-1185">Reference proteome</keyword>
<dbReference type="RefSeq" id="WP_054536236.1">
    <property type="nucleotide sequence ID" value="NZ_LGKP01000032.1"/>
</dbReference>
<dbReference type="AlphaFoldDB" id="A0A0P6XF33"/>
<dbReference type="OrthoDB" id="62232at2"/>
<feature type="signal peptide" evidence="1">
    <location>
        <begin position="1"/>
        <end position="23"/>
    </location>
</feature>
<reference evidence="2 3" key="1">
    <citation type="submission" date="2015-07" db="EMBL/GenBank/DDBJ databases">
        <title>Whole genome sequence of Herpetosiphon geysericola DSM 7119.</title>
        <authorList>
            <person name="Hemp J."/>
            <person name="Ward L.M."/>
            <person name="Pace L.A."/>
            <person name="Fischer W.W."/>
        </authorList>
    </citation>
    <scope>NUCLEOTIDE SEQUENCE [LARGE SCALE GENOMIC DNA]</scope>
    <source>
        <strain evidence="2 3">DSM 7119</strain>
    </source>
</reference>
<dbReference type="PROSITE" id="PS51257">
    <property type="entry name" value="PROKAR_LIPOPROTEIN"/>
    <property type="match status" value="1"/>
</dbReference>
<evidence type="ECO:0000313" key="2">
    <source>
        <dbReference type="EMBL" id="KPL81892.1"/>
    </source>
</evidence>
<name>A0A0P6XF33_9CHLR</name>
<dbReference type="EMBL" id="LGKP01000032">
    <property type="protein sequence ID" value="KPL81892.1"/>
    <property type="molecule type" value="Genomic_DNA"/>
</dbReference>
<gene>
    <name evidence="2" type="ORF">SE18_20005</name>
</gene>
<dbReference type="Proteomes" id="UP000050277">
    <property type="component" value="Unassembled WGS sequence"/>
</dbReference>
<sequence length="319" mass="35441">MRYRLLIGLLLVGLLAVSCSRNQTSLDQNTTPTSLNIPSPFVTYEPIANTPTEEYRLFAQKECKNYIEEPGPPGFIINCWHGLVNGTDVFVEGNGVIHKPANYAIISGYLTVYKNGEFINEFHFPVDLGGLTIVREMLPSLVISVGVHFEALFNLETYQWTDLNGTPIMLNPTTTVWPTLIIPTIAPSIEIVGVSLLDGDTNLPIPGFDPMPDPAIIILDSLPTKHFNLQVHTNPPTIGHVTFLLDDESPYPIDHTPPYTFVETNQRWIPKLGFHKLAIVGAPASNTTEWKLNSTVIEFTVSKQPITPTIETKTRPIKK</sequence>